<dbReference type="RefSeq" id="XP_007370873.1">
    <property type="nucleotide sequence ID" value="XM_007370811.1"/>
</dbReference>
<dbReference type="Proteomes" id="UP000053319">
    <property type="component" value="Unassembled WGS sequence"/>
</dbReference>
<evidence type="ECO:0000313" key="2">
    <source>
        <dbReference type="Proteomes" id="UP000053319"/>
    </source>
</evidence>
<dbReference type="AlphaFoldDB" id="R7SJN5"/>
<organism evidence="1 2">
    <name type="scientific">Dichomitus squalens (strain LYAD-421)</name>
    <name type="common">Western red white-rot fungus</name>
    <dbReference type="NCBI Taxonomy" id="732165"/>
    <lineage>
        <taxon>Eukaryota</taxon>
        <taxon>Fungi</taxon>
        <taxon>Dikarya</taxon>
        <taxon>Basidiomycota</taxon>
        <taxon>Agaricomycotina</taxon>
        <taxon>Agaricomycetes</taxon>
        <taxon>Polyporales</taxon>
        <taxon>Polyporaceae</taxon>
        <taxon>Dichomitus</taxon>
    </lineage>
</organism>
<proteinExistence type="predicted"/>
<dbReference type="EMBL" id="JH719473">
    <property type="protein sequence ID" value="EJF56366.1"/>
    <property type="molecule type" value="Genomic_DNA"/>
</dbReference>
<dbReference type="KEGG" id="dsq:DICSQDRAFT_71566"/>
<dbReference type="GeneID" id="18843799"/>
<accession>R7SJN5</accession>
<name>R7SJN5_DICSQ</name>
<dbReference type="OrthoDB" id="3214103at2759"/>
<gene>
    <name evidence="1" type="ORF">DICSQDRAFT_71566</name>
</gene>
<reference evidence="1 2" key="1">
    <citation type="journal article" date="2012" name="Science">
        <title>The Paleozoic origin of enzymatic lignin decomposition reconstructed from 31 fungal genomes.</title>
        <authorList>
            <person name="Floudas D."/>
            <person name="Binder M."/>
            <person name="Riley R."/>
            <person name="Barry K."/>
            <person name="Blanchette R.A."/>
            <person name="Henrissat B."/>
            <person name="Martinez A.T."/>
            <person name="Otillar R."/>
            <person name="Spatafora J.W."/>
            <person name="Yadav J.S."/>
            <person name="Aerts A."/>
            <person name="Benoit I."/>
            <person name="Boyd A."/>
            <person name="Carlson A."/>
            <person name="Copeland A."/>
            <person name="Coutinho P.M."/>
            <person name="de Vries R.P."/>
            <person name="Ferreira P."/>
            <person name="Findley K."/>
            <person name="Foster B."/>
            <person name="Gaskell J."/>
            <person name="Glotzer D."/>
            <person name="Gorecki P."/>
            <person name="Heitman J."/>
            <person name="Hesse C."/>
            <person name="Hori C."/>
            <person name="Igarashi K."/>
            <person name="Jurgens J.A."/>
            <person name="Kallen N."/>
            <person name="Kersten P."/>
            <person name="Kohler A."/>
            <person name="Kuees U."/>
            <person name="Kumar T.K.A."/>
            <person name="Kuo A."/>
            <person name="LaButti K."/>
            <person name="Larrondo L.F."/>
            <person name="Lindquist E."/>
            <person name="Ling A."/>
            <person name="Lombard V."/>
            <person name="Lucas S."/>
            <person name="Lundell T."/>
            <person name="Martin R."/>
            <person name="McLaughlin D.J."/>
            <person name="Morgenstern I."/>
            <person name="Morin E."/>
            <person name="Murat C."/>
            <person name="Nagy L.G."/>
            <person name="Nolan M."/>
            <person name="Ohm R.A."/>
            <person name="Patyshakuliyeva A."/>
            <person name="Rokas A."/>
            <person name="Ruiz-Duenas F.J."/>
            <person name="Sabat G."/>
            <person name="Salamov A."/>
            <person name="Samejima M."/>
            <person name="Schmutz J."/>
            <person name="Slot J.C."/>
            <person name="St John F."/>
            <person name="Stenlid J."/>
            <person name="Sun H."/>
            <person name="Sun S."/>
            <person name="Syed K."/>
            <person name="Tsang A."/>
            <person name="Wiebenga A."/>
            <person name="Young D."/>
            <person name="Pisabarro A."/>
            <person name="Eastwood D.C."/>
            <person name="Martin F."/>
            <person name="Cullen D."/>
            <person name="Grigoriev I.V."/>
            <person name="Hibbett D.S."/>
        </authorList>
    </citation>
    <scope>NUCLEOTIDE SEQUENCE [LARGE SCALE GENOMIC DNA]</scope>
    <source>
        <strain evidence="1 2">LYAD-421 SS1</strain>
    </source>
</reference>
<sequence>MVPSILARLLPESQGHRRKHRQVMRKHLAGSGVRTRVEKVMALLVESGVVYVLIWVRWWYCAHHSLLLNPS</sequence>
<evidence type="ECO:0000313" key="1">
    <source>
        <dbReference type="EMBL" id="EJF56366.1"/>
    </source>
</evidence>
<dbReference type="HOGENOM" id="CLU_2739984_0_0_1"/>
<protein>
    <submittedName>
        <fullName evidence="1">Uncharacterized protein</fullName>
    </submittedName>
</protein>